<dbReference type="InterPro" id="IPR019734">
    <property type="entry name" value="TPR_rpt"/>
</dbReference>
<keyword evidence="2" id="KW-0732">Signal</keyword>
<comment type="caution">
    <text evidence="3">The sequence shown here is derived from an EMBL/GenBank/DDBJ whole genome shotgun (WGS) entry which is preliminary data.</text>
</comment>
<name>A0ABU1API8_9BACT</name>
<accession>A0ABU1API8</accession>
<feature type="chain" id="PRO_5046476786" description="Tetratricopeptide repeat protein" evidence="2">
    <location>
        <begin position="38"/>
        <end position="383"/>
    </location>
</feature>
<dbReference type="InterPro" id="IPR011990">
    <property type="entry name" value="TPR-like_helical_dom_sf"/>
</dbReference>
<dbReference type="Gene3D" id="1.25.40.10">
    <property type="entry name" value="Tetratricopeptide repeat domain"/>
    <property type="match status" value="1"/>
</dbReference>
<dbReference type="PROSITE" id="PS50005">
    <property type="entry name" value="TPR"/>
    <property type="match status" value="1"/>
</dbReference>
<sequence length="383" mass="43431">MIFAPVKNRRTMMKRMSTFLLSAILLTTAIAHSTATAQEVNPYWIEYGNEPVLMQQNNNGVRQTLKFVAYKDNMLVAELDGGVGEISLPVSESMVQSLRLDNSFMPEINRMINNGNYTGALTLLRPKAYPLIKFHTVPESLTQLHVPIRTLIDTLIKENELNEAHDIVNRIQLNQVSLKYSESAIALMNAYLAQENFDAAAQITKILPVDGQYSANIRPIVDAADALRAAGKYKDVIPLYQQIESVVPEDVKKNVKMWLAYSLVLDNRVEEATPMIDSLEEPEPNERLFSLYKLLQGSREHRNENYGKALDLLTRGFVRAQTSYVWVPEMLYLIGDCYARSEDYIAARNVWTEIVTLYPESPWTQLADTALAKLPQPEQTEDE</sequence>
<feature type="signal peptide" evidence="2">
    <location>
        <begin position="1"/>
        <end position="37"/>
    </location>
</feature>
<evidence type="ECO:0008006" key="5">
    <source>
        <dbReference type="Google" id="ProtNLM"/>
    </source>
</evidence>
<keyword evidence="4" id="KW-1185">Reference proteome</keyword>
<organism evidence="3 4">
    <name type="scientific">Thalassobacterium sedimentorum</name>
    <dbReference type="NCBI Taxonomy" id="3041258"/>
    <lineage>
        <taxon>Bacteria</taxon>
        <taxon>Pseudomonadati</taxon>
        <taxon>Verrucomicrobiota</taxon>
        <taxon>Opitutia</taxon>
        <taxon>Puniceicoccales</taxon>
        <taxon>Coraliomargaritaceae</taxon>
        <taxon>Thalassobacterium</taxon>
    </lineage>
</organism>
<proteinExistence type="predicted"/>
<evidence type="ECO:0000256" key="1">
    <source>
        <dbReference type="PROSITE-ProRule" id="PRU00339"/>
    </source>
</evidence>
<evidence type="ECO:0000256" key="2">
    <source>
        <dbReference type="SAM" id="SignalP"/>
    </source>
</evidence>
<dbReference type="SUPFAM" id="SSF48452">
    <property type="entry name" value="TPR-like"/>
    <property type="match status" value="1"/>
</dbReference>
<evidence type="ECO:0000313" key="3">
    <source>
        <dbReference type="EMBL" id="MDQ8195518.1"/>
    </source>
</evidence>
<evidence type="ECO:0000313" key="4">
    <source>
        <dbReference type="Proteomes" id="UP001243717"/>
    </source>
</evidence>
<dbReference type="Proteomes" id="UP001243717">
    <property type="component" value="Unassembled WGS sequence"/>
</dbReference>
<protein>
    <recommendedName>
        <fullName evidence="5">Tetratricopeptide repeat protein</fullName>
    </recommendedName>
</protein>
<reference evidence="3 4" key="1">
    <citation type="submission" date="2023-04" db="EMBL/GenBank/DDBJ databases">
        <title>A novel bacteria isolated from coastal sediment.</title>
        <authorList>
            <person name="Liu X.-J."/>
            <person name="Du Z.-J."/>
        </authorList>
    </citation>
    <scope>NUCLEOTIDE SEQUENCE [LARGE SCALE GENOMIC DNA]</scope>
    <source>
        <strain evidence="3 4">SDUM461004</strain>
    </source>
</reference>
<gene>
    <name evidence="3" type="ORF">QEH59_13880</name>
</gene>
<keyword evidence="1" id="KW-0802">TPR repeat</keyword>
<feature type="repeat" description="TPR" evidence="1">
    <location>
        <begin position="328"/>
        <end position="361"/>
    </location>
</feature>
<dbReference type="EMBL" id="JARXIC010000025">
    <property type="protein sequence ID" value="MDQ8195518.1"/>
    <property type="molecule type" value="Genomic_DNA"/>
</dbReference>